<keyword evidence="2 6" id="KW-0812">Transmembrane</keyword>
<feature type="domain" description="Translocation and assembly module TamB C-terminal" evidence="7">
    <location>
        <begin position="1145"/>
        <end position="1498"/>
    </location>
</feature>
<proteinExistence type="predicted"/>
<keyword evidence="3 6" id="KW-1133">Transmembrane helix</keyword>
<evidence type="ECO:0000313" key="8">
    <source>
        <dbReference type="EMBL" id="MFC0351918.1"/>
    </source>
</evidence>
<evidence type="ECO:0000313" key="9">
    <source>
        <dbReference type="Proteomes" id="UP001589844"/>
    </source>
</evidence>
<comment type="subcellular location">
    <subcellularLocation>
        <location evidence="1">Membrane</location>
        <topology evidence="1">Single-pass membrane protein</topology>
    </subcellularLocation>
</comment>
<comment type="caution">
    <text evidence="8">The sequence shown here is derived from an EMBL/GenBank/DDBJ whole genome shotgun (WGS) entry which is preliminary data.</text>
</comment>
<feature type="compositionally biased region" description="Low complexity" evidence="5">
    <location>
        <begin position="10"/>
        <end position="20"/>
    </location>
</feature>
<keyword evidence="4 6" id="KW-0472">Membrane</keyword>
<protein>
    <submittedName>
        <fullName evidence="8">Translocation/assembly module TamB domain-containing protein</fullName>
    </submittedName>
</protein>
<gene>
    <name evidence="8" type="ORF">ACFFJH_19020</name>
</gene>
<dbReference type="RefSeq" id="WP_390214639.1">
    <property type="nucleotide sequence ID" value="NZ_JBHLXJ010000035.1"/>
</dbReference>
<dbReference type="PANTHER" id="PTHR36985:SF1">
    <property type="entry name" value="TRANSLOCATION AND ASSEMBLY MODULE SUBUNIT TAMB"/>
    <property type="match status" value="1"/>
</dbReference>
<feature type="region of interest" description="Disordered" evidence="5">
    <location>
        <begin position="1"/>
        <end position="20"/>
    </location>
</feature>
<evidence type="ECO:0000256" key="5">
    <source>
        <dbReference type="SAM" id="MobiDB-lite"/>
    </source>
</evidence>
<evidence type="ECO:0000256" key="1">
    <source>
        <dbReference type="ARBA" id="ARBA00004167"/>
    </source>
</evidence>
<name>A0ABV6IJE6_9BURK</name>
<evidence type="ECO:0000256" key="6">
    <source>
        <dbReference type="SAM" id="Phobius"/>
    </source>
</evidence>
<evidence type="ECO:0000256" key="3">
    <source>
        <dbReference type="ARBA" id="ARBA00022989"/>
    </source>
</evidence>
<keyword evidence="9" id="KW-1185">Reference proteome</keyword>
<evidence type="ECO:0000256" key="4">
    <source>
        <dbReference type="ARBA" id="ARBA00023136"/>
    </source>
</evidence>
<dbReference type="Pfam" id="PF04357">
    <property type="entry name" value="TamB"/>
    <property type="match status" value="1"/>
</dbReference>
<reference evidence="8 9" key="1">
    <citation type="submission" date="2024-09" db="EMBL/GenBank/DDBJ databases">
        <authorList>
            <person name="Sun Q."/>
            <person name="Mori K."/>
        </authorList>
    </citation>
    <scope>NUCLEOTIDE SEQUENCE [LARGE SCALE GENOMIC DNA]</scope>
    <source>
        <strain evidence="8 9">CCM 8677</strain>
    </source>
</reference>
<dbReference type="EMBL" id="JBHLXJ010000035">
    <property type="protein sequence ID" value="MFC0351918.1"/>
    <property type="molecule type" value="Genomic_DNA"/>
</dbReference>
<evidence type="ECO:0000259" key="7">
    <source>
        <dbReference type="Pfam" id="PF04357"/>
    </source>
</evidence>
<sequence>MTQNKTSNPVSEELSSTTTTVVSPDTIVPEVAPASTSALDTRPAKYRQGFWRRFLAVLSLLFVLLLSITLMSVWILKTQSGTRFLLQSLQSLSGEQVRFSGVEGRLADQLHIDELTYRSATQHVSISGLDLEWSPSALWHQQLVIQSLKLSAIRLASVPDKQPLTLPQNLQLPLAIDIQQLAIGRFSVAELQGDKATGNVEDQKQQIKLSLNAISGSVHSTQALHQLVLNLQSEWGGLALKGEMQTSAPFQLNADVDYTGQARQALPAISLQGKLSGDLQLLRLQAHSLASTLNQGLHSVDSSVKGAPKSEIKSAQKNSVQDASVAVDVSVAPFAKMPLQAAKVQVEHLDPQWLSAAAPQAMLSMNIAVRAAPSPVSSATSDKSLRTRLEKNLEKKSEAPKNTNLPATNSAINLVGHIQVNNSAPQTWDKNGIPVRTLRAQLHWQDQQLQLTNQLLEVGNGKLEGNAHLLWGNGKLPQFDAKFLLSDINLAQIDSRIRSTQIKGKLALESKADRRIDVQAQLSDPHANLLADGNFIWNQRGDGGLISLNNFELKAEQSRFSGNAEFNLDGKQAFKMTAKLEQFNPAQWAKLPTGRIDTELHVHGSVLPQLQLQLGLPNLSGELDGHKLMGVAEVDWQQDKHFTGLKVGQLNLSWGANVLTAQGQLGNDNDVLQVKLQAEDLALFETLTNFSLGGKANLEADVRGKLNALTVKGKFVAAQIKLPDGLRVGQVDADFNLGTSSSGPIDISVTARNLESSNITLAKNAGDTPTSPETKRRHWLDLLNLQVQGQRDAHKLQATAQFTPVRHLKMQASGALDLRRFASPVWRGQLEQVQLSGLIPSLNPGLNPVTHPSAKQVKATNILAHPNEVDLSLLNTIPLELSAEKISVGAGKLAGSLGQISLQNFEWTPHSMLTKGSVDGLPLLDVLQLVQPQDRFGGDLKLGVQWDLQLKDHLRAQLSVERQRGDLQVLDADGTGQKMDLGLSHFQLVLNSAGLLAGTDAEKIRIQLQANGARVGSWTANLNTQIRQLDGKWTFTSDAPMQAELRANVPELQWLVSQFSSEFSLKGALDVDAKFSGSFDKPLYKANIEGKGLEFAFASEGLLFPNGELKAELNEQTFRLAHLRFSNKIAFVPKLEQFQDLNWTGKQGEFNASGEVNWHTQAGAIKADWQTFPLLQRKDRWLVVSGQATISQLDNVWGLAGKLKADAAYFKLPKMPPPSLSSDVVVSRGLTLDDEAQDANKKSFRTKLDLQIDVGSRFLFVGRGLNTALSGTLRLRSTDSSPIHASGSITTNGGQYEGYGQQLEIERGILNFQGAPGNPSLNIRALRKGLAVEAGVDVTGTVANPVVRLVSEPNVPDSDKLSWLVLGREADQVGSADASLLLSAAGAIFGGDGSRNIPKELVQGLGFDEFSIGPSENGGASKLPSQTVAGATDVGASSNDKVVRIGWRMRPGLVLAVERGVSDASGALKLSWQLTRRIRMIGSFGTDNSLDMKYKFSFN</sequence>
<organism evidence="8 9">
    <name type="scientific">Undibacterium danionis</name>
    <dbReference type="NCBI Taxonomy" id="1812100"/>
    <lineage>
        <taxon>Bacteria</taxon>
        <taxon>Pseudomonadati</taxon>
        <taxon>Pseudomonadota</taxon>
        <taxon>Betaproteobacteria</taxon>
        <taxon>Burkholderiales</taxon>
        <taxon>Oxalobacteraceae</taxon>
        <taxon>Undibacterium</taxon>
    </lineage>
</organism>
<dbReference type="PANTHER" id="PTHR36985">
    <property type="entry name" value="TRANSLOCATION AND ASSEMBLY MODULE SUBUNIT TAMB"/>
    <property type="match status" value="1"/>
</dbReference>
<dbReference type="Proteomes" id="UP001589844">
    <property type="component" value="Unassembled WGS sequence"/>
</dbReference>
<accession>A0ABV6IJE6</accession>
<evidence type="ECO:0000256" key="2">
    <source>
        <dbReference type="ARBA" id="ARBA00022692"/>
    </source>
</evidence>
<dbReference type="InterPro" id="IPR007452">
    <property type="entry name" value="TamB_C"/>
</dbReference>
<feature type="transmembrane region" description="Helical" evidence="6">
    <location>
        <begin position="54"/>
        <end position="76"/>
    </location>
</feature>